<evidence type="ECO:0000313" key="3">
    <source>
        <dbReference type="Proteomes" id="UP000017861"/>
    </source>
</evidence>
<name>V5B0U5_TRYCR</name>
<feature type="transmembrane region" description="Helical" evidence="1">
    <location>
        <begin position="66"/>
        <end position="85"/>
    </location>
</feature>
<accession>V5B0U5</accession>
<proteinExistence type="predicted"/>
<organism evidence="2 3">
    <name type="scientific">Trypanosoma cruzi Dm28c</name>
    <dbReference type="NCBI Taxonomy" id="1416333"/>
    <lineage>
        <taxon>Eukaryota</taxon>
        <taxon>Discoba</taxon>
        <taxon>Euglenozoa</taxon>
        <taxon>Kinetoplastea</taxon>
        <taxon>Metakinetoplastina</taxon>
        <taxon>Trypanosomatida</taxon>
        <taxon>Trypanosomatidae</taxon>
        <taxon>Trypanosoma</taxon>
        <taxon>Schizotrypanum</taxon>
    </lineage>
</organism>
<comment type="caution">
    <text evidence="2">The sequence shown here is derived from an EMBL/GenBank/DDBJ whole genome shotgun (WGS) entry which is preliminary data.</text>
</comment>
<dbReference type="VEuPathDB" id="TriTrypDB:TCDM_14282"/>
<protein>
    <submittedName>
        <fullName evidence="2">Uncharacterized protein</fullName>
    </submittedName>
</protein>
<keyword evidence="1" id="KW-0472">Membrane</keyword>
<dbReference type="EMBL" id="AYLP01000332">
    <property type="protein sequence ID" value="ESS61149.1"/>
    <property type="molecule type" value="Genomic_DNA"/>
</dbReference>
<reference evidence="2 3" key="1">
    <citation type="journal article" date="2014" name="Genome Announc.">
        <title>Trypanosoma cruzi Clone Dm28c Draft Genome Sequence.</title>
        <authorList>
            <person name="Grisard E.C."/>
            <person name="Teixeira S.M."/>
            <person name="de Almeida L.G."/>
            <person name="Stoco P.H."/>
            <person name="Gerber A.L."/>
            <person name="Talavera-Lopez C."/>
            <person name="Lima O.C."/>
            <person name="Andersson B."/>
            <person name="de Vasconcelos A.T."/>
        </authorList>
    </citation>
    <scope>NUCLEOTIDE SEQUENCE [LARGE SCALE GENOMIC DNA]</scope>
    <source>
        <strain evidence="2 3">Dm28c</strain>
    </source>
</reference>
<evidence type="ECO:0000313" key="2">
    <source>
        <dbReference type="EMBL" id="ESS61149.1"/>
    </source>
</evidence>
<gene>
    <name evidence="2" type="ORF">TCDM_14282</name>
</gene>
<dbReference type="Proteomes" id="UP000017861">
    <property type="component" value="Unassembled WGS sequence"/>
</dbReference>
<dbReference type="OrthoDB" id="10301165at2759"/>
<keyword evidence="1" id="KW-1133">Transmembrane helix</keyword>
<dbReference type="AlphaFoldDB" id="V5B0U5"/>
<feature type="transmembrane region" description="Helical" evidence="1">
    <location>
        <begin position="36"/>
        <end position="60"/>
    </location>
</feature>
<keyword evidence="1" id="KW-0812">Transmembrane</keyword>
<sequence length="146" mass="15630">MGSVTAVAVVECSRIGAFGDFTWSAEQREDAHAQEVGVCAATALAICSWGVTCFFGIFIFGDMRGSGVLACAGCSWLLVFSFLLFSRSTPLRAMDQKFLRACGGAAFLFGKKAFRRHNDTAFRATRGSGEFPGIYWRGGTAPMPCG</sequence>
<evidence type="ECO:0000256" key="1">
    <source>
        <dbReference type="SAM" id="Phobius"/>
    </source>
</evidence>